<comment type="similarity">
    <text evidence="3 8">Belongs to the peptidase M17 family.</text>
</comment>
<protein>
    <recommendedName>
        <fullName evidence="8">Probable cytosol aminopeptidase</fullName>
        <ecNumber evidence="8">3.4.11.1</ecNumber>
    </recommendedName>
    <alternativeName>
        <fullName evidence="8">Leucine aminopeptidase</fullName>
        <shortName evidence="8">LAP</shortName>
        <ecNumber evidence="8">3.4.11.10</ecNumber>
    </alternativeName>
    <alternativeName>
        <fullName evidence="8">Leucyl aminopeptidase</fullName>
    </alternativeName>
</protein>
<dbReference type="InterPro" id="IPR000819">
    <property type="entry name" value="Peptidase_M17_C"/>
</dbReference>
<evidence type="ECO:0000313" key="10">
    <source>
        <dbReference type="EMBL" id="MBB6034717.1"/>
    </source>
</evidence>
<dbReference type="NCBIfam" id="NF002073">
    <property type="entry name" value="PRK00913.1-2"/>
    <property type="match status" value="1"/>
</dbReference>
<evidence type="ECO:0000256" key="7">
    <source>
        <dbReference type="ARBA" id="ARBA00049972"/>
    </source>
</evidence>
<keyword evidence="8" id="KW-0479">Metal-binding</keyword>
<keyword evidence="4 8" id="KW-0031">Aminopeptidase</keyword>
<comment type="cofactor">
    <cofactor evidence="8">
        <name>Mn(2+)</name>
        <dbReference type="ChEBI" id="CHEBI:29035"/>
    </cofactor>
    <text evidence="8">Binds 2 manganese ions per subunit.</text>
</comment>
<feature type="binding site" evidence="8">
    <location>
        <position position="279"/>
    </location>
    <ligand>
        <name>Mn(2+)</name>
        <dbReference type="ChEBI" id="CHEBI:29035"/>
        <label>2</label>
    </ligand>
</feature>
<feature type="domain" description="Cytosol aminopeptidase" evidence="9">
    <location>
        <begin position="336"/>
        <end position="343"/>
    </location>
</feature>
<dbReference type="InterPro" id="IPR011356">
    <property type="entry name" value="Leucine_aapep/pepB"/>
</dbReference>
<accession>A0A841FNC0</accession>
<keyword evidence="11" id="KW-1185">Reference proteome</keyword>
<comment type="caution">
    <text evidence="10">The sequence shown here is derived from an EMBL/GenBank/DDBJ whole genome shotgun (WGS) entry which is preliminary data.</text>
</comment>
<feature type="active site" evidence="8">
    <location>
        <position position="342"/>
    </location>
</feature>
<dbReference type="GO" id="GO:0070006">
    <property type="term" value="F:metalloaminopeptidase activity"/>
    <property type="evidence" value="ECO:0007669"/>
    <property type="project" value="InterPro"/>
</dbReference>
<keyword evidence="6 8" id="KW-0378">Hydrolase</keyword>
<feature type="binding site" evidence="8">
    <location>
        <position position="261"/>
    </location>
    <ligand>
        <name>Mn(2+)</name>
        <dbReference type="ChEBI" id="CHEBI:29035"/>
        <label>1</label>
    </ligand>
</feature>
<feature type="binding site" evidence="8">
    <location>
        <position position="256"/>
    </location>
    <ligand>
        <name>Mn(2+)</name>
        <dbReference type="ChEBI" id="CHEBI:29035"/>
        <label>2</label>
    </ligand>
</feature>
<proteinExistence type="inferred from homology"/>
<dbReference type="RefSeq" id="WP_184787587.1">
    <property type="nucleotide sequence ID" value="NZ_BONT01000068.1"/>
</dbReference>
<keyword evidence="8" id="KW-0464">Manganese</keyword>
<evidence type="ECO:0000256" key="6">
    <source>
        <dbReference type="ARBA" id="ARBA00022801"/>
    </source>
</evidence>
<gene>
    <name evidence="8" type="primary">pepA</name>
    <name evidence="10" type="ORF">HNR73_002571</name>
</gene>
<dbReference type="Proteomes" id="UP000548476">
    <property type="component" value="Unassembled WGS sequence"/>
</dbReference>
<dbReference type="InterPro" id="IPR023042">
    <property type="entry name" value="Peptidase_M17_leu_NH2_pept"/>
</dbReference>
<keyword evidence="5 8" id="KW-0645">Protease</keyword>
<reference evidence="10 11" key="1">
    <citation type="submission" date="2020-08" db="EMBL/GenBank/DDBJ databases">
        <title>Genomic Encyclopedia of Type Strains, Phase IV (KMG-IV): sequencing the most valuable type-strain genomes for metagenomic binning, comparative biology and taxonomic classification.</title>
        <authorList>
            <person name="Goeker M."/>
        </authorList>
    </citation>
    <scope>NUCLEOTIDE SEQUENCE [LARGE SCALE GENOMIC DNA]</scope>
    <source>
        <strain evidence="10 11">YIM 65646</strain>
    </source>
</reference>
<comment type="subcellular location">
    <subcellularLocation>
        <location evidence="8">Cytoplasm</location>
    </subcellularLocation>
</comment>
<dbReference type="Gene3D" id="3.40.220.10">
    <property type="entry name" value="Leucine Aminopeptidase, subunit E, domain 1"/>
    <property type="match status" value="1"/>
</dbReference>
<dbReference type="PANTHER" id="PTHR11963:SF23">
    <property type="entry name" value="CYTOSOL AMINOPEPTIDASE"/>
    <property type="match status" value="1"/>
</dbReference>
<organism evidence="10 11">
    <name type="scientific">Phytomonospora endophytica</name>
    <dbReference type="NCBI Taxonomy" id="714109"/>
    <lineage>
        <taxon>Bacteria</taxon>
        <taxon>Bacillati</taxon>
        <taxon>Actinomycetota</taxon>
        <taxon>Actinomycetes</taxon>
        <taxon>Micromonosporales</taxon>
        <taxon>Micromonosporaceae</taxon>
        <taxon>Phytomonospora</taxon>
    </lineage>
</organism>
<dbReference type="InterPro" id="IPR043472">
    <property type="entry name" value="Macro_dom-like"/>
</dbReference>
<name>A0A841FNC0_9ACTN</name>
<evidence type="ECO:0000256" key="4">
    <source>
        <dbReference type="ARBA" id="ARBA00022438"/>
    </source>
</evidence>
<evidence type="ECO:0000313" key="11">
    <source>
        <dbReference type="Proteomes" id="UP000548476"/>
    </source>
</evidence>
<dbReference type="GO" id="GO:0030145">
    <property type="term" value="F:manganese ion binding"/>
    <property type="evidence" value="ECO:0007669"/>
    <property type="project" value="UniProtKB-UniRule"/>
</dbReference>
<evidence type="ECO:0000256" key="8">
    <source>
        <dbReference type="HAMAP-Rule" id="MF_00181"/>
    </source>
</evidence>
<dbReference type="EC" id="3.4.11.1" evidence="8"/>
<dbReference type="Pfam" id="PF00883">
    <property type="entry name" value="Peptidase_M17"/>
    <property type="match status" value="1"/>
</dbReference>
<feature type="binding site" evidence="8">
    <location>
        <position position="261"/>
    </location>
    <ligand>
        <name>Mn(2+)</name>
        <dbReference type="ChEBI" id="CHEBI:29035"/>
        <label>2</label>
    </ligand>
</feature>
<evidence type="ECO:0000259" key="9">
    <source>
        <dbReference type="PROSITE" id="PS00631"/>
    </source>
</evidence>
<feature type="binding site" evidence="8">
    <location>
        <position position="340"/>
    </location>
    <ligand>
        <name>Mn(2+)</name>
        <dbReference type="ChEBI" id="CHEBI:29035"/>
        <label>1</label>
    </ligand>
</feature>
<evidence type="ECO:0000256" key="3">
    <source>
        <dbReference type="ARBA" id="ARBA00009528"/>
    </source>
</evidence>
<evidence type="ECO:0000256" key="1">
    <source>
        <dbReference type="ARBA" id="ARBA00000135"/>
    </source>
</evidence>
<dbReference type="PANTHER" id="PTHR11963">
    <property type="entry name" value="LEUCINE AMINOPEPTIDASE-RELATED"/>
    <property type="match status" value="1"/>
</dbReference>
<dbReference type="SUPFAM" id="SSF53187">
    <property type="entry name" value="Zn-dependent exopeptidases"/>
    <property type="match status" value="1"/>
</dbReference>
<feature type="active site" evidence="8">
    <location>
        <position position="268"/>
    </location>
</feature>
<dbReference type="EC" id="3.4.11.10" evidence="8"/>
<sequence>MTDLTLTTADATALGVDVLVIGLHSGDELTLAPGAEAVDAAFDGALSSTLELLGASGAVGEVTRFASLGKVTAPVVAAVGLGPVPEDGESVKAESLRRAAGSVARSATGRESVALVLSTDGDEGASLAEGALLGAYRFAGYKSETDEKSLPVKTVTLVGSNADVARATAIADAVARCRDWVNTPANLLRPPGFAELASAAATEAGLEVEVLDEHALEAGGYGGILAVGNGSDAKPRLVRIAYRTPGAAKHVALVGKGITFDTGGISIKPPQGMWDMKTDMGGAAAVITTILAVAALKPNVNVTAYAAMAENMLSGSSYRPGDVVTAYGGKTIEVLNTDAEGRMVLCDAIVRAGEDDPDFLYETSTLTGGQVIGLGKRTSGVMGDETECARVKAAGERVGELMWPMPFPEEIHKIMDSPIADTSQVAQGMDRAGHMLQAGIFLSRFVKEGLPWAHIDIAGPSGHAGEPYGYIPKGATGVPVRTLLALIEEHAAAE</sequence>
<dbReference type="InterPro" id="IPR008283">
    <property type="entry name" value="Peptidase_M17_N"/>
</dbReference>
<feature type="binding site" evidence="8">
    <location>
        <position position="338"/>
    </location>
    <ligand>
        <name>Mn(2+)</name>
        <dbReference type="ChEBI" id="CHEBI:29035"/>
        <label>1</label>
    </ligand>
</feature>
<dbReference type="Pfam" id="PF02789">
    <property type="entry name" value="Peptidase_M17_N"/>
    <property type="match status" value="1"/>
</dbReference>
<dbReference type="GO" id="GO:0005737">
    <property type="term" value="C:cytoplasm"/>
    <property type="evidence" value="ECO:0007669"/>
    <property type="project" value="UniProtKB-SubCell"/>
</dbReference>
<dbReference type="HAMAP" id="MF_00181">
    <property type="entry name" value="Cytosol_peptidase_M17"/>
    <property type="match status" value="1"/>
</dbReference>
<dbReference type="GO" id="GO:0006508">
    <property type="term" value="P:proteolysis"/>
    <property type="evidence" value="ECO:0007669"/>
    <property type="project" value="UniProtKB-KW"/>
</dbReference>
<dbReference type="AlphaFoldDB" id="A0A841FNC0"/>
<comment type="catalytic activity">
    <reaction evidence="2 8">
        <text>Release of an N-terminal amino acid, preferentially leucine, but not glutamic or aspartic acids.</text>
        <dbReference type="EC" id="3.4.11.10"/>
    </reaction>
</comment>
<dbReference type="Gene3D" id="3.40.630.10">
    <property type="entry name" value="Zn peptidases"/>
    <property type="match status" value="1"/>
</dbReference>
<dbReference type="SUPFAM" id="SSF52949">
    <property type="entry name" value="Macro domain-like"/>
    <property type="match status" value="1"/>
</dbReference>
<dbReference type="CDD" id="cd00433">
    <property type="entry name" value="Peptidase_M17"/>
    <property type="match status" value="1"/>
</dbReference>
<comment type="catalytic activity">
    <reaction evidence="1 8">
        <text>Release of an N-terminal amino acid, Xaa-|-Yaa-, in which Xaa is preferably Leu, but may be other amino acids including Pro although not Arg or Lys, and Yaa may be Pro. Amino acid amides and methyl esters are also readily hydrolyzed, but rates on arylamides are exceedingly low.</text>
        <dbReference type="EC" id="3.4.11.1"/>
    </reaction>
</comment>
<dbReference type="PRINTS" id="PR00481">
    <property type="entry name" value="LAMNOPPTDASE"/>
</dbReference>
<feature type="binding site" evidence="8">
    <location>
        <position position="340"/>
    </location>
    <ligand>
        <name>Mn(2+)</name>
        <dbReference type="ChEBI" id="CHEBI:29035"/>
        <label>2</label>
    </ligand>
</feature>
<evidence type="ECO:0000256" key="2">
    <source>
        <dbReference type="ARBA" id="ARBA00000967"/>
    </source>
</evidence>
<comment type="function">
    <text evidence="7 8">Presumably involved in the processing and regular turnover of intracellular proteins. Catalyzes the removal of unsubstituted N-terminal amino acids from various peptides.</text>
</comment>
<keyword evidence="8" id="KW-0963">Cytoplasm</keyword>
<dbReference type="PROSITE" id="PS00631">
    <property type="entry name" value="CYTOSOL_AP"/>
    <property type="match status" value="1"/>
</dbReference>
<dbReference type="EMBL" id="JACHGT010000005">
    <property type="protein sequence ID" value="MBB6034717.1"/>
    <property type="molecule type" value="Genomic_DNA"/>
</dbReference>
<evidence type="ECO:0000256" key="5">
    <source>
        <dbReference type="ARBA" id="ARBA00022670"/>
    </source>
</evidence>